<gene>
    <name evidence="2" type="ORF">JEQ17_47865</name>
</gene>
<evidence type="ECO:0000313" key="2">
    <source>
        <dbReference type="EMBL" id="QQM46364.1"/>
    </source>
</evidence>
<dbReference type="Proteomes" id="UP000595636">
    <property type="component" value="Chromosome"/>
</dbReference>
<feature type="signal peptide" evidence="1">
    <location>
        <begin position="1"/>
        <end position="25"/>
    </location>
</feature>
<dbReference type="EMBL" id="CP066831">
    <property type="protein sequence ID" value="QQM46364.1"/>
    <property type="molecule type" value="Genomic_DNA"/>
</dbReference>
<keyword evidence="3" id="KW-1185">Reference proteome</keyword>
<dbReference type="KEGG" id="slf:JEQ17_47865"/>
<dbReference type="RefSeq" id="WP_200401195.1">
    <property type="nucleotide sequence ID" value="NZ_CP066831.1"/>
</dbReference>
<evidence type="ECO:0000313" key="3">
    <source>
        <dbReference type="Proteomes" id="UP000595636"/>
    </source>
</evidence>
<accession>A0A7T7RH27</accession>
<proteinExistence type="predicted"/>
<evidence type="ECO:0000256" key="1">
    <source>
        <dbReference type="SAM" id="SignalP"/>
    </source>
</evidence>
<feature type="chain" id="PRO_5032312458" evidence="1">
    <location>
        <begin position="26"/>
        <end position="126"/>
    </location>
</feature>
<protein>
    <submittedName>
        <fullName evidence="2">Uncharacterized protein</fullName>
    </submittedName>
</protein>
<organism evidence="2 3">
    <name type="scientific">Streptomyces liliifuscus</name>
    <dbReference type="NCBI Taxonomy" id="2797636"/>
    <lineage>
        <taxon>Bacteria</taxon>
        <taxon>Bacillati</taxon>
        <taxon>Actinomycetota</taxon>
        <taxon>Actinomycetes</taxon>
        <taxon>Kitasatosporales</taxon>
        <taxon>Streptomycetaceae</taxon>
        <taxon>Streptomyces</taxon>
    </lineage>
</organism>
<reference evidence="2 3" key="1">
    <citation type="submission" date="2020-12" db="EMBL/GenBank/DDBJ databases">
        <title>A novel species.</title>
        <authorList>
            <person name="Li K."/>
        </authorList>
    </citation>
    <scope>NUCLEOTIDE SEQUENCE [LARGE SCALE GENOMIC DNA]</scope>
    <source>
        <strain evidence="2 3">ZYC-3</strain>
    </source>
</reference>
<dbReference type="AlphaFoldDB" id="A0A7T7RH27"/>
<keyword evidence="1" id="KW-0732">Signal</keyword>
<sequence>MSKRVATVLGAAAAAFMLAVTPASARVIGPGDTVYDDSPGHFYYERSCETYYSLSISRTRAVASKDKFSGHCSGHAWLRVMGDSLGEWRHGETGVRLTSPSGKFRWGYVKGCEDCYAYIVYAGPEW</sequence>
<name>A0A7T7RH27_9ACTN</name>